<sequence length="609" mass="63069">MLSKTILSLLAAAVSTVAASNKVALYWGQNGAGGQERLSYYCQESDVDVVLLSFLNDFPDPTNVNFANQCGATFASGLLHCPQIGEDIKACQASGKKVLLSLGGGIGKYGFANTDDATKFADTLWNKFGKGQGDDERPFDDAVVDGFDFDIEIGENTGYPELASSLRNKFGEDSSKQYYLSASPQCPYPDTKVGTLLANVPVDYAFIQFYNNYCSVDGQFNYDTWSNFAKSAPNPNMELFVGVPATGNVNGYVDIEKLSETINQIKCDPHFGGVSLWDASGAWINTNSNGENFVVQVKNALNANTCPQSSTDSPQTSTDSPQTTADSPQSTTVSETSEDQTPAPQTTEDVVPTSSVDAGPSGYYNSTVVANPSSSAVVANPPSSAVAPITTVAHGQAGFSTVTDIGTTVVTITSCKENKCTEVPVTTGVVCVTDVSTVYTTYCPLTASAVVVPIHHKPAETETPAAPGAKQSSAPAPVAPAAKQSSAPAPAPSPVAPAAKQSSAPAPSPVAPVAKQPSAPAPASSTWVAAIPTPVGPQVNVETSVSASIVSDSTEYTTILKTSTLLPQVSAPSAESTPSQVVAYEGAAASNSVALWFTAPLLLAAVALF</sequence>
<feature type="compositionally biased region" description="Low complexity" evidence="15">
    <location>
        <begin position="496"/>
        <end position="518"/>
    </location>
</feature>
<feature type="domain" description="GH18" evidence="17">
    <location>
        <begin position="21"/>
        <end position="304"/>
    </location>
</feature>
<dbReference type="Pfam" id="PF13928">
    <property type="entry name" value="Flocculin_t3"/>
    <property type="match status" value="1"/>
</dbReference>
<dbReference type="InterPro" id="IPR001223">
    <property type="entry name" value="Glyco_hydro18_cat"/>
</dbReference>
<protein>
    <recommendedName>
        <fullName evidence="3">chitinase</fullName>
        <ecNumber evidence="3">3.2.1.14</ecNumber>
    </recommendedName>
</protein>
<dbReference type="GO" id="GO:0008843">
    <property type="term" value="F:endochitinase activity"/>
    <property type="evidence" value="ECO:0007669"/>
    <property type="project" value="UniProtKB-EC"/>
</dbReference>
<dbReference type="InterPro" id="IPR025928">
    <property type="entry name" value="Flocculin_t3_rpt"/>
</dbReference>
<evidence type="ECO:0000256" key="2">
    <source>
        <dbReference type="ARBA" id="ARBA00004191"/>
    </source>
</evidence>
<evidence type="ECO:0000256" key="14">
    <source>
        <dbReference type="RuleBase" id="RU000489"/>
    </source>
</evidence>
<dbReference type="RefSeq" id="XP_049179009.1">
    <property type="nucleotide sequence ID" value="XM_049325226.1"/>
</dbReference>
<evidence type="ECO:0000256" key="6">
    <source>
        <dbReference type="ARBA" id="ARBA00022669"/>
    </source>
</evidence>
<gene>
    <name evidence="18" type="ORF">KGF56_003850</name>
</gene>
<evidence type="ECO:0000256" key="4">
    <source>
        <dbReference type="ARBA" id="ARBA00022512"/>
    </source>
</evidence>
<dbReference type="PROSITE" id="PS51910">
    <property type="entry name" value="GH18_2"/>
    <property type="match status" value="1"/>
</dbReference>
<name>A0AAI9WWK4_9ASCO</name>
<feature type="chain" id="PRO_5042530853" description="chitinase" evidence="16">
    <location>
        <begin position="20"/>
        <end position="609"/>
    </location>
</feature>
<dbReference type="GeneID" id="73381465"/>
<evidence type="ECO:0000256" key="16">
    <source>
        <dbReference type="SAM" id="SignalP"/>
    </source>
</evidence>
<keyword evidence="7 16" id="KW-0732">Signal</keyword>
<keyword evidence="10" id="KW-0325">Glycoprotein</keyword>
<evidence type="ECO:0000256" key="10">
    <source>
        <dbReference type="ARBA" id="ARBA00023180"/>
    </source>
</evidence>
<evidence type="ECO:0000256" key="12">
    <source>
        <dbReference type="ARBA" id="ARBA00023295"/>
    </source>
</evidence>
<evidence type="ECO:0000259" key="17">
    <source>
        <dbReference type="PROSITE" id="PS51910"/>
    </source>
</evidence>
<feature type="compositionally biased region" description="Polar residues" evidence="15">
    <location>
        <begin position="329"/>
        <end position="356"/>
    </location>
</feature>
<organism evidence="18 19">
    <name type="scientific">Candida oxycetoniae</name>
    <dbReference type="NCBI Taxonomy" id="497107"/>
    <lineage>
        <taxon>Eukaryota</taxon>
        <taxon>Fungi</taxon>
        <taxon>Dikarya</taxon>
        <taxon>Ascomycota</taxon>
        <taxon>Saccharomycotina</taxon>
        <taxon>Pichiomycetes</taxon>
        <taxon>Debaryomycetaceae</taxon>
        <taxon>Candida/Lodderomyces clade</taxon>
        <taxon>Candida</taxon>
    </lineage>
</organism>
<dbReference type="GO" id="GO:0008061">
    <property type="term" value="F:chitin binding"/>
    <property type="evidence" value="ECO:0007669"/>
    <property type="project" value="UniProtKB-KW"/>
</dbReference>
<evidence type="ECO:0000256" key="3">
    <source>
        <dbReference type="ARBA" id="ARBA00012729"/>
    </source>
</evidence>
<dbReference type="AlphaFoldDB" id="A0AAI9WWK4"/>
<feature type="region of interest" description="Disordered" evidence="15">
    <location>
        <begin position="460"/>
        <end position="518"/>
    </location>
</feature>
<dbReference type="Proteomes" id="UP001202479">
    <property type="component" value="Unassembled WGS sequence"/>
</dbReference>
<evidence type="ECO:0000313" key="19">
    <source>
        <dbReference type="Proteomes" id="UP001202479"/>
    </source>
</evidence>
<dbReference type="InterPro" id="IPR001579">
    <property type="entry name" value="Glyco_hydro_18_chit_AS"/>
</dbReference>
<dbReference type="Pfam" id="PF00704">
    <property type="entry name" value="Glyco_hydro_18"/>
    <property type="match status" value="1"/>
</dbReference>
<dbReference type="InterPro" id="IPR050542">
    <property type="entry name" value="Glycosyl_Hydrlase18_Chitinase"/>
</dbReference>
<dbReference type="GO" id="GO:0009277">
    <property type="term" value="C:fungal-type cell wall"/>
    <property type="evidence" value="ECO:0007669"/>
    <property type="project" value="UniProtKB-ARBA"/>
</dbReference>
<dbReference type="Gene3D" id="3.20.20.80">
    <property type="entry name" value="Glycosidases"/>
    <property type="match status" value="1"/>
</dbReference>
<proteinExistence type="predicted"/>
<keyword evidence="4" id="KW-0134">Cell wall</keyword>
<keyword evidence="11" id="KW-0119">Carbohydrate metabolism</keyword>
<dbReference type="PANTHER" id="PTHR45708:SF49">
    <property type="entry name" value="ENDOCHITINASE"/>
    <property type="match status" value="1"/>
</dbReference>
<comment type="catalytic activity">
    <reaction evidence="1">
        <text>Random endo-hydrolysis of N-acetyl-beta-D-glucosaminide (1-&gt;4)-beta-linkages in chitin and chitodextrins.</text>
        <dbReference type="EC" id="3.2.1.14"/>
    </reaction>
</comment>
<evidence type="ECO:0000256" key="8">
    <source>
        <dbReference type="ARBA" id="ARBA00022801"/>
    </source>
</evidence>
<dbReference type="GO" id="GO:0006032">
    <property type="term" value="P:chitin catabolic process"/>
    <property type="evidence" value="ECO:0007669"/>
    <property type="project" value="UniProtKB-KW"/>
</dbReference>
<dbReference type="InterPro" id="IPR045321">
    <property type="entry name" value="Cts1-like"/>
</dbReference>
<feature type="region of interest" description="Disordered" evidence="15">
    <location>
        <begin position="305"/>
        <end position="358"/>
    </location>
</feature>
<dbReference type="EC" id="3.2.1.14" evidence="3"/>
<keyword evidence="12 14" id="KW-0326">Glycosidase</keyword>
<keyword evidence="5" id="KW-0964">Secreted</keyword>
<keyword evidence="8 14" id="KW-0378">Hydrolase</keyword>
<keyword evidence="19" id="KW-1185">Reference proteome</keyword>
<evidence type="ECO:0000256" key="11">
    <source>
        <dbReference type="ARBA" id="ARBA00023277"/>
    </source>
</evidence>
<evidence type="ECO:0000256" key="7">
    <source>
        <dbReference type="ARBA" id="ARBA00022729"/>
    </source>
</evidence>
<dbReference type="CDD" id="cd02877">
    <property type="entry name" value="GH18_hevamine_XipI_class_III"/>
    <property type="match status" value="1"/>
</dbReference>
<reference evidence="18" key="1">
    <citation type="journal article" date="2022" name="DNA Res.">
        <title>Genome analysis of five recently described species of the CUG-Ser clade uncovers Candida theae as a new hybrid lineage with pathogenic potential in the Candida parapsilosis species complex.</title>
        <authorList>
            <person name="Mixao V."/>
            <person name="Del Olmo V."/>
            <person name="Hegedusova E."/>
            <person name="Saus E."/>
            <person name="Pryszcz L."/>
            <person name="Cillingova A."/>
            <person name="Nosek J."/>
            <person name="Gabaldon T."/>
        </authorList>
    </citation>
    <scope>NUCLEOTIDE SEQUENCE</scope>
    <source>
        <strain evidence="18">CBS 10844</strain>
    </source>
</reference>
<dbReference type="SUPFAM" id="SSF51445">
    <property type="entry name" value="(Trans)glycosidases"/>
    <property type="match status" value="1"/>
</dbReference>
<keyword evidence="13" id="KW-0624">Polysaccharide degradation</keyword>
<comment type="caution">
    <text evidence="18">The sequence shown here is derived from an EMBL/GenBank/DDBJ whole genome shotgun (WGS) entry which is preliminary data.</text>
</comment>
<dbReference type="EMBL" id="JAHUZD010000128">
    <property type="protein sequence ID" value="KAI3403262.2"/>
    <property type="molecule type" value="Genomic_DNA"/>
</dbReference>
<feature type="compositionally biased region" description="Low complexity" evidence="15">
    <location>
        <begin position="461"/>
        <end position="488"/>
    </location>
</feature>
<dbReference type="PANTHER" id="PTHR45708">
    <property type="entry name" value="ENDOCHITINASE"/>
    <property type="match status" value="1"/>
</dbReference>
<evidence type="ECO:0000256" key="9">
    <source>
        <dbReference type="ARBA" id="ARBA00023024"/>
    </source>
</evidence>
<accession>A0AAI9WWK4</accession>
<comment type="subcellular location">
    <subcellularLocation>
        <location evidence="2">Secreted</location>
        <location evidence="2">Cell wall</location>
    </subcellularLocation>
</comment>
<dbReference type="PROSITE" id="PS01095">
    <property type="entry name" value="GH18_1"/>
    <property type="match status" value="1"/>
</dbReference>
<dbReference type="GO" id="GO:0000272">
    <property type="term" value="P:polysaccharide catabolic process"/>
    <property type="evidence" value="ECO:0007669"/>
    <property type="project" value="UniProtKB-KW"/>
</dbReference>
<dbReference type="InterPro" id="IPR017853">
    <property type="entry name" value="GH"/>
</dbReference>
<dbReference type="GO" id="GO:0005576">
    <property type="term" value="C:extracellular region"/>
    <property type="evidence" value="ECO:0007669"/>
    <property type="project" value="TreeGrafter"/>
</dbReference>
<evidence type="ECO:0000256" key="13">
    <source>
        <dbReference type="ARBA" id="ARBA00023326"/>
    </source>
</evidence>
<evidence type="ECO:0000256" key="1">
    <source>
        <dbReference type="ARBA" id="ARBA00000822"/>
    </source>
</evidence>
<dbReference type="FunFam" id="3.20.20.80:FF:000125">
    <property type="entry name" value="CTS1p Endochitinase"/>
    <property type="match status" value="1"/>
</dbReference>
<feature type="compositionally biased region" description="Low complexity" evidence="15">
    <location>
        <begin position="305"/>
        <end position="328"/>
    </location>
</feature>
<evidence type="ECO:0000313" key="18">
    <source>
        <dbReference type="EMBL" id="KAI3403262.2"/>
    </source>
</evidence>
<evidence type="ECO:0000256" key="15">
    <source>
        <dbReference type="SAM" id="MobiDB-lite"/>
    </source>
</evidence>
<feature type="signal peptide" evidence="16">
    <location>
        <begin position="1"/>
        <end position="19"/>
    </location>
</feature>
<keyword evidence="6" id="KW-0147">Chitin-binding</keyword>
<evidence type="ECO:0000256" key="5">
    <source>
        <dbReference type="ARBA" id="ARBA00022525"/>
    </source>
</evidence>
<keyword evidence="9" id="KW-0146">Chitin degradation</keyword>